<sequence>MENSSFQKLPQELRRIIYRYALTKPYPIELLAGSTTTRHSRLPRLLPAPISCMRHANILALTTVCRQLHEETVPVFLQENIFRIITQLDVPSWGLTLRAFNLQAAHALLLCNAKLGLWLLGLDENLLHLHSFEVELWSSPVLRLERMVSTYRMCGLIFSIVQRQSGVDLTLKLRVPCSDPLDMGGWFEMQFMGSDTTVARIGLEESEARLKLQLEENRAGLTPAQMEWTRTARNADLSNMPLERTPVTPEATQYFNAEWDEITARERDELGTSQITNTKRRRTSVTYVEESQPPSSPGPTDPPKVVEYY</sequence>
<dbReference type="AlphaFoldDB" id="A0A0F4GNI7"/>
<evidence type="ECO:0000313" key="3">
    <source>
        <dbReference type="Proteomes" id="UP000033647"/>
    </source>
</evidence>
<dbReference type="InterPro" id="IPR038883">
    <property type="entry name" value="AN11006-like"/>
</dbReference>
<dbReference type="PANTHER" id="PTHR42085">
    <property type="entry name" value="F-BOX DOMAIN-CONTAINING PROTEIN"/>
    <property type="match status" value="1"/>
</dbReference>
<evidence type="ECO:0008006" key="4">
    <source>
        <dbReference type="Google" id="ProtNLM"/>
    </source>
</evidence>
<evidence type="ECO:0000313" key="2">
    <source>
        <dbReference type="EMBL" id="KJX98956.1"/>
    </source>
</evidence>
<keyword evidence="3" id="KW-1185">Reference proteome</keyword>
<dbReference type="Proteomes" id="UP000033647">
    <property type="component" value="Unassembled WGS sequence"/>
</dbReference>
<dbReference type="OrthoDB" id="5413827at2759"/>
<protein>
    <recommendedName>
        <fullName evidence="4">F-box domain-containing protein</fullName>
    </recommendedName>
</protein>
<proteinExistence type="predicted"/>
<gene>
    <name evidence="2" type="ORF">TI39_contig380g00006</name>
</gene>
<evidence type="ECO:0000256" key="1">
    <source>
        <dbReference type="SAM" id="MobiDB-lite"/>
    </source>
</evidence>
<organism evidence="2 3">
    <name type="scientific">Zymoseptoria brevis</name>
    <dbReference type="NCBI Taxonomy" id="1047168"/>
    <lineage>
        <taxon>Eukaryota</taxon>
        <taxon>Fungi</taxon>
        <taxon>Dikarya</taxon>
        <taxon>Ascomycota</taxon>
        <taxon>Pezizomycotina</taxon>
        <taxon>Dothideomycetes</taxon>
        <taxon>Dothideomycetidae</taxon>
        <taxon>Mycosphaerellales</taxon>
        <taxon>Mycosphaerellaceae</taxon>
        <taxon>Zymoseptoria</taxon>
    </lineage>
</organism>
<reference evidence="2 3" key="1">
    <citation type="submission" date="2015-03" db="EMBL/GenBank/DDBJ databases">
        <title>RNA-seq based gene annotation and comparative genomics of four Zymoseptoria species reveal species-specific pathogenicity related genes and transposable element activity.</title>
        <authorList>
            <person name="Grandaubert J."/>
            <person name="Bhattacharyya A."/>
            <person name="Stukenbrock E.H."/>
        </authorList>
    </citation>
    <scope>NUCLEOTIDE SEQUENCE [LARGE SCALE GENOMIC DNA]</scope>
    <source>
        <strain evidence="2 3">Zb18110</strain>
    </source>
</reference>
<dbReference type="PANTHER" id="PTHR42085:SF1">
    <property type="entry name" value="F-BOX DOMAIN-CONTAINING PROTEIN"/>
    <property type="match status" value="1"/>
</dbReference>
<comment type="caution">
    <text evidence="2">The sequence shown here is derived from an EMBL/GenBank/DDBJ whole genome shotgun (WGS) entry which is preliminary data.</text>
</comment>
<feature type="region of interest" description="Disordered" evidence="1">
    <location>
        <begin position="266"/>
        <end position="309"/>
    </location>
</feature>
<accession>A0A0F4GNI7</accession>
<name>A0A0F4GNI7_9PEZI</name>
<dbReference type="EMBL" id="LAFY01000372">
    <property type="protein sequence ID" value="KJX98956.1"/>
    <property type="molecule type" value="Genomic_DNA"/>
</dbReference>